<dbReference type="EMBL" id="JAEPRD010000022">
    <property type="protein sequence ID" value="KAG2207978.1"/>
    <property type="molecule type" value="Genomic_DNA"/>
</dbReference>
<protein>
    <recommendedName>
        <fullName evidence="11">B-block binding subunit of TFIIIC domain-containing protein</fullName>
    </recommendedName>
</protein>
<dbReference type="Pfam" id="PF04182">
    <property type="entry name" value="B-block_TFIIIC"/>
    <property type="match status" value="1"/>
</dbReference>
<keyword evidence="2" id="KW-0597">Phosphoprotein</keyword>
<feature type="compositionally biased region" description="Basic residues" evidence="6">
    <location>
        <begin position="449"/>
        <end position="461"/>
    </location>
</feature>
<dbReference type="OrthoDB" id="68020at2759"/>
<evidence type="ECO:0008006" key="11">
    <source>
        <dbReference type="Google" id="ProtNLM"/>
    </source>
</evidence>
<feature type="region of interest" description="Disordered" evidence="6">
    <location>
        <begin position="535"/>
        <end position="569"/>
    </location>
</feature>
<keyword evidence="10" id="KW-1185">Reference proteome</keyword>
<dbReference type="Proteomes" id="UP000603453">
    <property type="component" value="Unassembled WGS sequence"/>
</dbReference>
<dbReference type="PANTHER" id="PTHR15180">
    <property type="entry name" value="GENERAL TRANSCRIPTION FACTOR 3C POLYPEPTIDE 1"/>
    <property type="match status" value="1"/>
</dbReference>
<gene>
    <name evidence="9" type="ORF">INT47_010962</name>
</gene>
<accession>A0A8H7RC77</accession>
<dbReference type="GO" id="GO:0000127">
    <property type="term" value="C:transcription factor TFIIIC complex"/>
    <property type="evidence" value="ECO:0007669"/>
    <property type="project" value="InterPro"/>
</dbReference>
<evidence type="ECO:0000259" key="7">
    <source>
        <dbReference type="Pfam" id="PF04182"/>
    </source>
</evidence>
<evidence type="ECO:0000256" key="3">
    <source>
        <dbReference type="ARBA" id="ARBA00023125"/>
    </source>
</evidence>
<comment type="subcellular location">
    <subcellularLocation>
        <location evidence="1">Nucleus</location>
    </subcellularLocation>
</comment>
<dbReference type="InterPro" id="IPR046488">
    <property type="entry name" value="Sfc3/Tfc3_C"/>
</dbReference>
<dbReference type="InterPro" id="IPR036390">
    <property type="entry name" value="WH_DNA-bd_sf"/>
</dbReference>
<feature type="domain" description="B-block binding subunit of TFIIIC" evidence="7">
    <location>
        <begin position="126"/>
        <end position="189"/>
    </location>
</feature>
<feature type="region of interest" description="Disordered" evidence="6">
    <location>
        <begin position="496"/>
        <end position="516"/>
    </location>
</feature>
<dbReference type="GO" id="GO:0005634">
    <property type="term" value="C:nucleus"/>
    <property type="evidence" value="ECO:0007669"/>
    <property type="project" value="UniProtKB-SubCell"/>
</dbReference>
<evidence type="ECO:0000256" key="4">
    <source>
        <dbReference type="ARBA" id="ARBA00023163"/>
    </source>
</evidence>
<evidence type="ECO:0000313" key="10">
    <source>
        <dbReference type="Proteomes" id="UP000603453"/>
    </source>
</evidence>
<keyword evidence="3" id="KW-0238">DNA-binding</keyword>
<dbReference type="SUPFAM" id="SSF46785">
    <property type="entry name" value="Winged helix' DNA-binding domain"/>
    <property type="match status" value="1"/>
</dbReference>
<name>A0A8H7RC77_9FUNG</name>
<feature type="compositionally biased region" description="Polar residues" evidence="6">
    <location>
        <begin position="504"/>
        <end position="516"/>
    </location>
</feature>
<dbReference type="InterPro" id="IPR007309">
    <property type="entry name" value="TFIIIC_Bblock-bd"/>
</dbReference>
<dbReference type="GO" id="GO:0003677">
    <property type="term" value="F:DNA binding"/>
    <property type="evidence" value="ECO:0007669"/>
    <property type="project" value="UniProtKB-KW"/>
</dbReference>
<evidence type="ECO:0000313" key="9">
    <source>
        <dbReference type="EMBL" id="KAG2207978.1"/>
    </source>
</evidence>
<dbReference type="GO" id="GO:0006384">
    <property type="term" value="P:transcription initiation at RNA polymerase III promoter"/>
    <property type="evidence" value="ECO:0007669"/>
    <property type="project" value="InterPro"/>
</dbReference>
<evidence type="ECO:0000259" key="8">
    <source>
        <dbReference type="Pfam" id="PF20222"/>
    </source>
</evidence>
<dbReference type="PANTHER" id="PTHR15180:SF1">
    <property type="entry name" value="GENERAL TRANSCRIPTION FACTOR 3C POLYPEPTIDE 1"/>
    <property type="match status" value="1"/>
</dbReference>
<proteinExistence type="predicted"/>
<dbReference type="Gene3D" id="1.10.10.10">
    <property type="entry name" value="Winged helix-like DNA-binding domain superfamily/Winged helix DNA-binding domain"/>
    <property type="match status" value="1"/>
</dbReference>
<dbReference type="GO" id="GO:0042791">
    <property type="term" value="P:5S class rRNA transcription by RNA polymerase III"/>
    <property type="evidence" value="ECO:0007669"/>
    <property type="project" value="TreeGrafter"/>
</dbReference>
<comment type="caution">
    <text evidence="9">The sequence shown here is derived from an EMBL/GenBank/DDBJ whole genome shotgun (WGS) entry which is preliminary data.</text>
</comment>
<keyword evidence="5" id="KW-0539">Nucleus</keyword>
<reference evidence="9" key="1">
    <citation type="submission" date="2020-12" db="EMBL/GenBank/DDBJ databases">
        <title>Metabolic potential, ecology and presence of endohyphal bacteria is reflected in genomic diversity of Mucoromycotina.</title>
        <authorList>
            <person name="Muszewska A."/>
            <person name="Okrasinska A."/>
            <person name="Steczkiewicz K."/>
            <person name="Drgas O."/>
            <person name="Orlowska M."/>
            <person name="Perlinska-Lenart U."/>
            <person name="Aleksandrzak-Piekarczyk T."/>
            <person name="Szatraj K."/>
            <person name="Zielenkiewicz U."/>
            <person name="Pilsyk S."/>
            <person name="Malc E."/>
            <person name="Mieczkowski P."/>
            <person name="Kruszewska J.S."/>
            <person name="Biernat P."/>
            <person name="Pawlowska J."/>
        </authorList>
    </citation>
    <scope>NUCLEOTIDE SEQUENCE</scope>
    <source>
        <strain evidence="9">WA0000017839</strain>
    </source>
</reference>
<dbReference type="InterPro" id="IPR036388">
    <property type="entry name" value="WH-like_DNA-bd_sf"/>
</dbReference>
<evidence type="ECO:0000256" key="6">
    <source>
        <dbReference type="SAM" id="MobiDB-lite"/>
    </source>
</evidence>
<sequence length="1605" mass="184814">MIDKVLNELVDEIAIEGEEGCTFNQMFSFIESLSTKSLEHITLAKPIRFDSNYKAYIWSLLCTNDQLIYTENDTIIDPSSLSFEEMQSKSASGNLVVKTSEESQDRNIYGSLWAAKKGLADNHKLLLGVVAKSRYQGISQIKLAETLKWDCKTVFYYLKKLEQLGLVFKETVYADHRNTRAIFLRKFKKQDEGPNENTADMYRIKEFENTLLALLNEAENHMLSSQDAIRLMGFSTVQNVRWARVKLTQLHERGVIEKVDAFDGKIHKRSIRLPGPNKHTHVEIKDQEEEVLEDTVKKKCVDTFYRDLPAEYQFYQDVVAAGENGIVRQELVDKYPELDPKSFQTFFENAAVTPKSKVHSRYCIYRTEELGGKIRQFRYFSLDGWKKYNAILGKAIADPKETITEALKLEEPSAIDYVGKSFGIHPTTKIPISRIRANPGKFSVDGHPKAKQQRKRQRKLSIHIESEDSDSSKPSCESIPKIRRMSTTITIEDTIVTPELSPDVSDTSNLDPTSTSDVSEVCIIDSAVMLKRKYQSNNGNDSDTGNEEHESIRAPPLPSKSKKRKIPEMNNTKLRRHEILLDMMEKEHIREANLATLAQFNAIETGSAGGQKMAYKTFNSMIEQLHEQKKLKLYISTIEKPFGFTEMKRLLLHSSLSEDSEELKNFIKRYSIENTICNGRHKKKEFKTVDVAELPSIGDTIFRIHKAKDLESEKIAREYCCKYGWIKSKWYRSRKLHESLIQFHSKSNLNTIVVDMKHFLKHLSIGTLAVICSSLPYLDETFRTFLDSPDNRTITLGELPEHIQLLLSNLKSRVRTCISSLLHILVALDVARPASGLIHESDYVIAPNYELCEQGVIRDYAFKDRAVVCTLPLNNIHDVGNFWDRLYTVCVTPLRFHSTQDDIDLEKYVDKNDPLYNIHKKRGWHIDPLITRAQKEILDSFVDFETRTIPSDTTALRTYLAQKTNLSTKRIRTYYHGIIGAFQKQKTKEEKMAAARQKLLDSATDPTINKLILASVEGRKVDTSKDSSEFIRSTFIGSRRFRRLRTRLERCTEHEELPHNYSSRATHNFTPHEKDLLLYSYYTRTKEQCRRVFNRMVESWPGIQSTIEKLKAQWETFYKEGLETQELVDKHSWDTSEFDLRSFVEYFILRLQDDAVQQQKFNQNHLLPRNLQEFHTYYQIDRNKRLIEAQKDRTRLSINPLDQDLYDMPATITESQQANVVYICRTLIKMLLLTPDCRYDTEMAYKTLSQYLPSDIESALEEMRAEGLIIKDNARHCRIPGRAFNVSEKFLLISEGVVPFGMLDAAEAYHKNIVMSKILNLKQISSGMVASILNLLSQKKIILQLKNKDTFIKTKESIFYPKPSAGLWSYNLCQAYIKKHLELVVQDAGVYGGKSDICPDHKTYIVVPTSDQVVRYLKNLDPSDTCLKVYQAVKSLRGAGGTFDDIIVCVNRDNKMDERDISKAVYKLTQNEPPLIHVVGFKQLRYVCTEFSPHWFLKTHDDKTFVHPLMWNDASGKIIKSAFDGCAKAVISHILTKPGISHANLRKKFVGFFTDYELYSLLNYLVDIKVVHIKKIQRESPSRKVSIFGKRSLKSLAAHDGTIKI</sequence>
<feature type="region of interest" description="Disordered" evidence="6">
    <location>
        <begin position="438"/>
        <end position="482"/>
    </location>
</feature>
<feature type="domain" description="Transcription factor tau subunit sfc3/Tfc3 C-terminal" evidence="8">
    <location>
        <begin position="1083"/>
        <end position="1345"/>
    </location>
</feature>
<evidence type="ECO:0000256" key="5">
    <source>
        <dbReference type="ARBA" id="ARBA00023242"/>
    </source>
</evidence>
<dbReference type="Pfam" id="PF20222">
    <property type="entry name" value="DUF6581"/>
    <property type="match status" value="1"/>
</dbReference>
<evidence type="ECO:0000256" key="2">
    <source>
        <dbReference type="ARBA" id="ARBA00022553"/>
    </source>
</evidence>
<evidence type="ECO:0000256" key="1">
    <source>
        <dbReference type="ARBA" id="ARBA00004123"/>
    </source>
</evidence>
<organism evidence="9 10">
    <name type="scientific">Mucor saturninus</name>
    <dbReference type="NCBI Taxonomy" id="64648"/>
    <lineage>
        <taxon>Eukaryota</taxon>
        <taxon>Fungi</taxon>
        <taxon>Fungi incertae sedis</taxon>
        <taxon>Mucoromycota</taxon>
        <taxon>Mucoromycotina</taxon>
        <taxon>Mucoromycetes</taxon>
        <taxon>Mucorales</taxon>
        <taxon>Mucorineae</taxon>
        <taxon>Mucoraceae</taxon>
        <taxon>Mucor</taxon>
    </lineage>
</organism>
<keyword evidence="4" id="KW-0804">Transcription</keyword>
<dbReference type="InterPro" id="IPR044210">
    <property type="entry name" value="Tfc3-like"/>
</dbReference>